<evidence type="ECO:0000256" key="3">
    <source>
        <dbReference type="ARBA" id="ARBA00022679"/>
    </source>
</evidence>
<dbReference type="OrthoDB" id="5835829at2759"/>
<keyword evidence="7" id="KW-1185">Reference proteome</keyword>
<comment type="similarity">
    <text evidence="1 4">Belongs to the UDP-glycosyltransferase family.</text>
</comment>
<dbReference type="PANTHER" id="PTHR48043:SF145">
    <property type="entry name" value="FI06409P-RELATED"/>
    <property type="match status" value="1"/>
</dbReference>
<dbReference type="GO" id="GO:0015020">
    <property type="term" value="F:glucuronosyltransferase activity"/>
    <property type="evidence" value="ECO:0007669"/>
    <property type="project" value="UniProtKB-EC"/>
</dbReference>
<protein>
    <recommendedName>
        <fullName evidence="5">UDP-glucuronosyltransferase</fullName>
        <ecNumber evidence="5">2.4.1.17</ecNumber>
    </recommendedName>
</protein>
<comment type="subcellular location">
    <subcellularLocation>
        <location evidence="5">Membrane</location>
        <topology evidence="5">Single-pass membrane protein</topology>
    </subcellularLocation>
</comment>
<dbReference type="InterPro" id="IPR050271">
    <property type="entry name" value="UDP-glycosyltransferase"/>
</dbReference>
<keyword evidence="2 4" id="KW-0328">Glycosyltransferase</keyword>
<dbReference type="Proteomes" id="UP000708208">
    <property type="component" value="Unassembled WGS sequence"/>
</dbReference>
<dbReference type="FunFam" id="3.40.50.2000:FF:000021">
    <property type="entry name" value="UDP-glucuronosyltransferase"/>
    <property type="match status" value="1"/>
</dbReference>
<evidence type="ECO:0000256" key="2">
    <source>
        <dbReference type="ARBA" id="ARBA00022676"/>
    </source>
</evidence>
<proteinExistence type="inferred from homology"/>
<dbReference type="PROSITE" id="PS00375">
    <property type="entry name" value="UDPGT"/>
    <property type="match status" value="1"/>
</dbReference>
<dbReference type="AlphaFoldDB" id="A0A8J2JZP7"/>
<dbReference type="Pfam" id="PF00201">
    <property type="entry name" value="UDPGT"/>
    <property type="match status" value="1"/>
</dbReference>
<organism evidence="6 7">
    <name type="scientific">Allacma fusca</name>
    <dbReference type="NCBI Taxonomy" id="39272"/>
    <lineage>
        <taxon>Eukaryota</taxon>
        <taxon>Metazoa</taxon>
        <taxon>Ecdysozoa</taxon>
        <taxon>Arthropoda</taxon>
        <taxon>Hexapoda</taxon>
        <taxon>Collembola</taxon>
        <taxon>Symphypleona</taxon>
        <taxon>Sminthuridae</taxon>
        <taxon>Allacma</taxon>
    </lineage>
</organism>
<dbReference type="EMBL" id="CAJVCH010194522">
    <property type="protein sequence ID" value="CAG7730448.1"/>
    <property type="molecule type" value="Genomic_DNA"/>
</dbReference>
<dbReference type="EC" id="2.4.1.17" evidence="5"/>
<accession>A0A8J2JZP7</accession>
<dbReference type="CDD" id="cd03784">
    <property type="entry name" value="GT1_Gtf-like"/>
    <property type="match status" value="1"/>
</dbReference>
<dbReference type="InterPro" id="IPR002213">
    <property type="entry name" value="UDP_glucos_trans"/>
</dbReference>
<reference evidence="6" key="1">
    <citation type="submission" date="2021-06" db="EMBL/GenBank/DDBJ databases">
        <authorList>
            <person name="Hodson N. C."/>
            <person name="Mongue J. A."/>
            <person name="Jaron S. K."/>
        </authorList>
    </citation>
    <scope>NUCLEOTIDE SEQUENCE</scope>
</reference>
<comment type="catalytic activity">
    <reaction evidence="5">
        <text>glucuronate acceptor + UDP-alpha-D-glucuronate = acceptor beta-D-glucuronoside + UDP + H(+)</text>
        <dbReference type="Rhea" id="RHEA:21032"/>
        <dbReference type="ChEBI" id="CHEBI:15378"/>
        <dbReference type="ChEBI" id="CHEBI:58052"/>
        <dbReference type="ChEBI" id="CHEBI:58223"/>
        <dbReference type="ChEBI" id="CHEBI:132367"/>
        <dbReference type="ChEBI" id="CHEBI:132368"/>
        <dbReference type="EC" id="2.4.1.17"/>
    </reaction>
</comment>
<sequence>MIKPEKPNPKVKEVFPESLRQAYDTAADDVSKTAVLTRLENRNFDIMLDGTVIFDFYVDSTEWMIKNEDFANWIKTEKFELIIHDNPAGQFAYGVAHEMKAKIIAYVNPATPIPGDFITFGLTEESSWLPDWYSGSRYWFLPYHFSSAYNSISWYFSHNWYLLPKIDALLKELYGKELPPTQELMKKVDLVFLNEHFSLGFAKALPPYAIPVGGMHVTKSNGTLPENIENFLKTKDRFVYISFGSIIKVSNLPPETQKILIDSVASFDDVNFLWKWEGAIPEGLPKNVFAMKWFPQQDVLAHPKCKGFVTQGGSISYQQAIFNGVPLIVVPVWGDQGYVAKTAEYHGIGIHLELADITKETLTKALSDLLNNERYARNVKEVSRRFLDRPMSPVDTAVWWTEYVLRHDTSHLKSPDISNRSVASAASPEGIVIGSMSFIFIPFSL</sequence>
<dbReference type="PANTHER" id="PTHR48043">
    <property type="entry name" value="EG:EG0003.4 PROTEIN-RELATED"/>
    <property type="match status" value="1"/>
</dbReference>
<dbReference type="GO" id="GO:0016020">
    <property type="term" value="C:membrane"/>
    <property type="evidence" value="ECO:0007669"/>
    <property type="project" value="UniProtKB-SubCell"/>
</dbReference>
<evidence type="ECO:0000313" key="6">
    <source>
        <dbReference type="EMBL" id="CAG7730448.1"/>
    </source>
</evidence>
<comment type="caution">
    <text evidence="6">The sequence shown here is derived from an EMBL/GenBank/DDBJ whole genome shotgun (WGS) entry which is preliminary data.</text>
</comment>
<evidence type="ECO:0000256" key="1">
    <source>
        <dbReference type="ARBA" id="ARBA00009995"/>
    </source>
</evidence>
<keyword evidence="3 4" id="KW-0808">Transferase</keyword>
<evidence type="ECO:0000256" key="4">
    <source>
        <dbReference type="RuleBase" id="RU003718"/>
    </source>
</evidence>
<gene>
    <name evidence="6" type="ORF">AFUS01_LOCUS19092</name>
</gene>
<evidence type="ECO:0000256" key="5">
    <source>
        <dbReference type="RuleBase" id="RU362059"/>
    </source>
</evidence>
<dbReference type="InterPro" id="IPR035595">
    <property type="entry name" value="UDP_glycos_trans_CS"/>
</dbReference>
<name>A0A8J2JZP7_9HEXA</name>
<evidence type="ECO:0000313" key="7">
    <source>
        <dbReference type="Proteomes" id="UP000708208"/>
    </source>
</evidence>